<feature type="compositionally biased region" description="Pro residues" evidence="3">
    <location>
        <begin position="253"/>
        <end position="269"/>
    </location>
</feature>
<evidence type="ECO:0000256" key="4">
    <source>
        <dbReference type="SAM" id="SignalP"/>
    </source>
</evidence>
<dbReference type="Proteomes" id="UP001497480">
    <property type="component" value="Unassembled WGS sequence"/>
</dbReference>
<dbReference type="FunFam" id="3.30.430.20:FF:000002">
    <property type="entry name" value="Cysteine-rich receptor-like protein kinase 10"/>
    <property type="match status" value="1"/>
</dbReference>
<dbReference type="InterPro" id="IPR038408">
    <property type="entry name" value="GNK2_sf"/>
</dbReference>
<feature type="domain" description="Gnk2-homologous" evidence="5">
    <location>
        <begin position="137"/>
        <end position="243"/>
    </location>
</feature>
<dbReference type="PANTHER" id="PTHR32099:SF51">
    <property type="entry name" value="CYSTEINE-RICH RECEPTOR-LIKE PROTEIN KINASE 25 ISOFORM X1"/>
    <property type="match status" value="1"/>
</dbReference>
<dbReference type="Pfam" id="PF01657">
    <property type="entry name" value="Stress-antifung"/>
    <property type="match status" value="2"/>
</dbReference>
<evidence type="ECO:0000313" key="7">
    <source>
        <dbReference type="Proteomes" id="UP001497480"/>
    </source>
</evidence>
<evidence type="ECO:0000259" key="5">
    <source>
        <dbReference type="PROSITE" id="PS51473"/>
    </source>
</evidence>
<dbReference type="InterPro" id="IPR002902">
    <property type="entry name" value="GNK2"/>
</dbReference>
<keyword evidence="1 4" id="KW-0732">Signal</keyword>
<keyword evidence="7" id="KW-1185">Reference proteome</keyword>
<evidence type="ECO:0000256" key="2">
    <source>
        <dbReference type="ARBA" id="ARBA00022737"/>
    </source>
</evidence>
<evidence type="ECO:0000256" key="1">
    <source>
        <dbReference type="ARBA" id="ARBA00022729"/>
    </source>
</evidence>
<dbReference type="Gene3D" id="3.30.430.20">
    <property type="entry name" value="Gnk2 domain, C-X8-C-X2-C motif"/>
    <property type="match status" value="2"/>
</dbReference>
<dbReference type="FunFam" id="3.30.430.20:FF:000003">
    <property type="entry name" value="Cysteine-rich RLK (RECEPTOR-like protein kinase) 10"/>
    <property type="match status" value="1"/>
</dbReference>
<dbReference type="PROSITE" id="PS51473">
    <property type="entry name" value="GNK2"/>
    <property type="match status" value="2"/>
</dbReference>
<protein>
    <recommendedName>
        <fullName evidence="5">Gnk2-homologous domain-containing protein</fullName>
    </recommendedName>
</protein>
<feature type="domain" description="Gnk2-homologous" evidence="5">
    <location>
        <begin position="26"/>
        <end position="131"/>
    </location>
</feature>
<dbReference type="AlphaFoldDB" id="A0AAV1XHV2"/>
<evidence type="ECO:0000313" key="6">
    <source>
        <dbReference type="EMBL" id="CAL0320709.1"/>
    </source>
</evidence>
<comment type="caution">
    <text evidence="6">The sequence shown here is derived from an EMBL/GenBank/DDBJ whole genome shotgun (WGS) entry which is preliminary data.</text>
</comment>
<name>A0AAV1XHV2_LUPLU</name>
<evidence type="ECO:0000256" key="3">
    <source>
        <dbReference type="SAM" id="MobiDB-lite"/>
    </source>
</evidence>
<reference evidence="6 7" key="1">
    <citation type="submission" date="2024-03" db="EMBL/GenBank/DDBJ databases">
        <authorList>
            <person name="Martinez-Hernandez J."/>
        </authorList>
    </citation>
    <scope>NUCLEOTIDE SEQUENCE [LARGE SCALE GENOMIC DNA]</scope>
</reference>
<dbReference type="EMBL" id="CAXHTB010000015">
    <property type="protein sequence ID" value="CAL0320709.1"/>
    <property type="molecule type" value="Genomic_DNA"/>
</dbReference>
<dbReference type="PANTHER" id="PTHR32099">
    <property type="entry name" value="CYSTEINE-RICH REPEAT SECRETORY PROTEIN"/>
    <property type="match status" value="1"/>
</dbReference>
<organism evidence="6 7">
    <name type="scientific">Lupinus luteus</name>
    <name type="common">European yellow lupine</name>
    <dbReference type="NCBI Taxonomy" id="3873"/>
    <lineage>
        <taxon>Eukaryota</taxon>
        <taxon>Viridiplantae</taxon>
        <taxon>Streptophyta</taxon>
        <taxon>Embryophyta</taxon>
        <taxon>Tracheophyta</taxon>
        <taxon>Spermatophyta</taxon>
        <taxon>Magnoliopsida</taxon>
        <taxon>eudicotyledons</taxon>
        <taxon>Gunneridae</taxon>
        <taxon>Pentapetalae</taxon>
        <taxon>rosids</taxon>
        <taxon>fabids</taxon>
        <taxon>Fabales</taxon>
        <taxon>Fabaceae</taxon>
        <taxon>Papilionoideae</taxon>
        <taxon>50 kb inversion clade</taxon>
        <taxon>genistoids sensu lato</taxon>
        <taxon>core genistoids</taxon>
        <taxon>Genisteae</taxon>
        <taxon>Lupinus</taxon>
    </lineage>
</organism>
<dbReference type="CDD" id="cd23509">
    <property type="entry name" value="Gnk2-like"/>
    <property type="match status" value="2"/>
</dbReference>
<gene>
    <name evidence="6" type="ORF">LLUT_LOCUS21769</name>
</gene>
<keyword evidence="2" id="KW-0677">Repeat</keyword>
<feature type="signal peptide" evidence="4">
    <location>
        <begin position="1"/>
        <end position="25"/>
    </location>
</feature>
<accession>A0AAV1XHV2</accession>
<feature type="region of interest" description="Disordered" evidence="3">
    <location>
        <begin position="252"/>
        <end position="285"/>
    </location>
</feature>
<feature type="chain" id="PRO_5043942884" description="Gnk2-homologous domain-containing protein" evidence="4">
    <location>
        <begin position="26"/>
        <end position="285"/>
    </location>
</feature>
<proteinExistence type="predicted"/>
<sequence length="285" mass="31162">MGVVSFMLFSFLCCLFLIPIPQVIADEPYHCYNDIGNYTSNSTYQTNLNNVFSILINSPNTENSYGFYNLTYGEKSDKVYTIGLCSGDVNSEDCSSCLNESTIELTKLCPNQKGAIRWTSKCILRYSNHSIYGILDTGTRISFYNTADARNTSQFAQVVNNLMINLITKAASGGSRRKYATGSSNDVPLQTIHGLVQCTPDLSQYDCNSCLNDVFSSLSLFYGKVGGLVYTTTCIIRYEIYNFFGPTIDLPSSSPPPLSPPSLSSPPPSRATTSSSSSEGTGHYA</sequence>